<protein>
    <submittedName>
        <fullName evidence="2">Uncharacterized protein</fullName>
    </submittedName>
</protein>
<sequence length="119" mass="13480">MQAPSVQAAAEDVAKRINDRDPTLPPAALEKTDNTIVTTNTNKTPQANYDVAVFKNNNYRNWEWSAGYGQHGGDRYIPVELQRNFSKNAAISYEHHFGGNSSGWEVKYTRKTDKLFIIF</sequence>
<dbReference type="EMBL" id="JAJHJB010000031">
    <property type="protein sequence ID" value="MCC5467335.1"/>
    <property type="molecule type" value="Genomic_DNA"/>
</dbReference>
<keyword evidence="3" id="KW-1185">Reference proteome</keyword>
<gene>
    <name evidence="2" type="ORF">LMF89_18535</name>
</gene>
<feature type="region of interest" description="Disordered" evidence="1">
    <location>
        <begin position="1"/>
        <end position="28"/>
    </location>
</feature>
<reference evidence="2" key="1">
    <citation type="submission" date="2021-11" db="EMBL/GenBank/DDBJ databases">
        <title>Description of a new species Pelosinus isolated from the bottom sediments of Lake Baikal.</title>
        <authorList>
            <person name="Zakharyuk A."/>
        </authorList>
    </citation>
    <scope>NUCLEOTIDE SEQUENCE</scope>
    <source>
        <strain evidence="2">Bkl1</strain>
    </source>
</reference>
<organism evidence="2 3">
    <name type="scientific">Pelosinus baikalensis</name>
    <dbReference type="NCBI Taxonomy" id="2892015"/>
    <lineage>
        <taxon>Bacteria</taxon>
        <taxon>Bacillati</taxon>
        <taxon>Bacillota</taxon>
        <taxon>Negativicutes</taxon>
        <taxon>Selenomonadales</taxon>
        <taxon>Sporomusaceae</taxon>
        <taxon>Pelosinus</taxon>
    </lineage>
</organism>
<evidence type="ECO:0000256" key="1">
    <source>
        <dbReference type="SAM" id="MobiDB-lite"/>
    </source>
</evidence>
<comment type="caution">
    <text evidence="2">The sequence shown here is derived from an EMBL/GenBank/DDBJ whole genome shotgun (WGS) entry which is preliminary data.</text>
</comment>
<accession>A0ABS8HWC2</accession>
<proteinExistence type="predicted"/>
<name>A0ABS8HWC2_9FIRM</name>
<evidence type="ECO:0000313" key="3">
    <source>
        <dbReference type="Proteomes" id="UP001165492"/>
    </source>
</evidence>
<dbReference type="Proteomes" id="UP001165492">
    <property type="component" value="Unassembled WGS sequence"/>
</dbReference>
<feature type="compositionally biased region" description="Basic and acidic residues" evidence="1">
    <location>
        <begin position="12"/>
        <end position="22"/>
    </location>
</feature>
<evidence type="ECO:0000313" key="2">
    <source>
        <dbReference type="EMBL" id="MCC5467335.1"/>
    </source>
</evidence>